<organism evidence="2 3">
    <name type="scientific">Aeromicrobium alkaliterrae</name>
    <dbReference type="NCBI Taxonomy" id="302168"/>
    <lineage>
        <taxon>Bacteria</taxon>
        <taxon>Bacillati</taxon>
        <taxon>Actinomycetota</taxon>
        <taxon>Actinomycetes</taxon>
        <taxon>Propionibacteriales</taxon>
        <taxon>Nocardioidaceae</taxon>
        <taxon>Aeromicrobium</taxon>
    </lineage>
</organism>
<keyword evidence="3" id="KW-1185">Reference proteome</keyword>
<keyword evidence="1" id="KW-0732">Signal</keyword>
<evidence type="ECO:0000256" key="1">
    <source>
        <dbReference type="SAM" id="SignalP"/>
    </source>
</evidence>
<comment type="caution">
    <text evidence="2">The sequence shown here is derived from an EMBL/GenBank/DDBJ whole genome shotgun (WGS) entry which is preliminary data.</text>
</comment>
<gene>
    <name evidence="2" type="ORF">GCM10009710_01060</name>
</gene>
<reference evidence="2 3" key="1">
    <citation type="journal article" date="2019" name="Int. J. Syst. Evol. Microbiol.">
        <title>The Global Catalogue of Microorganisms (GCM) 10K type strain sequencing project: providing services to taxonomists for standard genome sequencing and annotation.</title>
        <authorList>
            <consortium name="The Broad Institute Genomics Platform"/>
            <consortium name="The Broad Institute Genome Sequencing Center for Infectious Disease"/>
            <person name="Wu L."/>
            <person name="Ma J."/>
        </authorList>
    </citation>
    <scope>NUCLEOTIDE SEQUENCE [LARGE SCALE GENOMIC DNA]</scope>
    <source>
        <strain evidence="2 3">JCM 13518</strain>
    </source>
</reference>
<dbReference type="Proteomes" id="UP001501057">
    <property type="component" value="Unassembled WGS sequence"/>
</dbReference>
<dbReference type="RefSeq" id="WP_344196741.1">
    <property type="nucleotide sequence ID" value="NZ_BAAAME010000001.1"/>
</dbReference>
<name>A0ABN2JEA7_9ACTN</name>
<sequence length="196" mass="20325">MRVRRPLAAALLLALTLVASCGLLPEENSASGGSDDSADAGPALDPVPACNSIDIGPVFDAFGGQDPAQPPSAASIGSTRGCAWEPVADDVGLRAKVTVVENTDLSEAGVLAYAQAEWADVTGGEPFPADQFRPGEHGWSYGMTSTVPIIQILTSSWLTLLTPDGALRCHFWGFDDPNVAFAACDQIRAAVENKAA</sequence>
<dbReference type="EMBL" id="BAAAME010000001">
    <property type="protein sequence ID" value="GAA1724025.1"/>
    <property type="molecule type" value="Genomic_DNA"/>
</dbReference>
<feature type="signal peptide" evidence="1">
    <location>
        <begin position="1"/>
        <end position="21"/>
    </location>
</feature>
<accession>A0ABN2JEA7</accession>
<evidence type="ECO:0008006" key="4">
    <source>
        <dbReference type="Google" id="ProtNLM"/>
    </source>
</evidence>
<evidence type="ECO:0000313" key="3">
    <source>
        <dbReference type="Proteomes" id="UP001501057"/>
    </source>
</evidence>
<dbReference type="PROSITE" id="PS51257">
    <property type="entry name" value="PROKAR_LIPOPROTEIN"/>
    <property type="match status" value="1"/>
</dbReference>
<protein>
    <recommendedName>
        <fullName evidence="4">DUF3558 domain-containing protein</fullName>
    </recommendedName>
</protein>
<proteinExistence type="predicted"/>
<feature type="chain" id="PRO_5046575604" description="DUF3558 domain-containing protein" evidence="1">
    <location>
        <begin position="22"/>
        <end position="196"/>
    </location>
</feature>
<evidence type="ECO:0000313" key="2">
    <source>
        <dbReference type="EMBL" id="GAA1724025.1"/>
    </source>
</evidence>